<proteinExistence type="predicted"/>
<protein>
    <submittedName>
        <fullName evidence="1">Uncharacterized protein</fullName>
    </submittedName>
</protein>
<dbReference type="Proteomes" id="UP000199532">
    <property type="component" value="Unassembled WGS sequence"/>
</dbReference>
<organism evidence="1 2">
    <name type="scientific">Dyadobacter koreensis</name>
    <dbReference type="NCBI Taxonomy" id="408657"/>
    <lineage>
        <taxon>Bacteria</taxon>
        <taxon>Pseudomonadati</taxon>
        <taxon>Bacteroidota</taxon>
        <taxon>Cytophagia</taxon>
        <taxon>Cytophagales</taxon>
        <taxon>Spirosomataceae</taxon>
        <taxon>Dyadobacter</taxon>
    </lineage>
</organism>
<dbReference type="OrthoDB" id="649906at2"/>
<sequence length="207" mass="23320">MKKFFVYSLLLVCLLNDSCKNVEYDWEKATTGAAPKVTVNIAKSALPTVQTGNVSFFNMKEADYATKQQFEWTLDYFDFGRTTVQSIDVYLSFNKRESSPPAYPIVFSLAGEFPSIRQFPLPSTVLATDKLYETVTSFPKTFTLTPAQLAAFTGTNLSTVGVNDYFLFKFILTMGDGRKIVQYQENACDESRGEPCDCRVGVRFKNQ</sequence>
<dbReference type="AlphaFoldDB" id="A0A1H6QD48"/>
<name>A0A1H6QD48_9BACT</name>
<accession>A0A1H6QD48</accession>
<dbReference type="EMBL" id="FNXY01000001">
    <property type="protein sequence ID" value="SEI41628.1"/>
    <property type="molecule type" value="Genomic_DNA"/>
</dbReference>
<gene>
    <name evidence="1" type="ORF">SAMN04487995_0540</name>
</gene>
<dbReference type="RefSeq" id="WP_090331669.1">
    <property type="nucleotide sequence ID" value="NZ_FNXY01000001.1"/>
</dbReference>
<keyword evidence="2" id="KW-1185">Reference proteome</keyword>
<evidence type="ECO:0000313" key="1">
    <source>
        <dbReference type="EMBL" id="SEI41628.1"/>
    </source>
</evidence>
<dbReference type="STRING" id="408657.SAMN04487995_0540"/>
<evidence type="ECO:0000313" key="2">
    <source>
        <dbReference type="Proteomes" id="UP000199532"/>
    </source>
</evidence>
<reference evidence="1 2" key="1">
    <citation type="submission" date="2016-10" db="EMBL/GenBank/DDBJ databases">
        <authorList>
            <person name="de Groot N.N."/>
        </authorList>
    </citation>
    <scope>NUCLEOTIDE SEQUENCE [LARGE SCALE GENOMIC DNA]</scope>
    <source>
        <strain evidence="1 2">DSM 19938</strain>
    </source>
</reference>